<reference evidence="2" key="1">
    <citation type="submission" date="2016-11" db="UniProtKB">
        <authorList>
            <consortium name="WormBaseParasite"/>
        </authorList>
    </citation>
    <scope>IDENTIFICATION</scope>
</reference>
<accession>A0A1I8AV05</accession>
<proteinExistence type="predicted"/>
<dbReference type="Proteomes" id="UP000095287">
    <property type="component" value="Unplaced"/>
</dbReference>
<organism evidence="1 2">
    <name type="scientific">Steinernema glaseri</name>
    <dbReference type="NCBI Taxonomy" id="37863"/>
    <lineage>
        <taxon>Eukaryota</taxon>
        <taxon>Metazoa</taxon>
        <taxon>Ecdysozoa</taxon>
        <taxon>Nematoda</taxon>
        <taxon>Chromadorea</taxon>
        <taxon>Rhabditida</taxon>
        <taxon>Tylenchina</taxon>
        <taxon>Panagrolaimomorpha</taxon>
        <taxon>Strongyloidoidea</taxon>
        <taxon>Steinernematidae</taxon>
        <taxon>Steinernema</taxon>
    </lineage>
</organism>
<evidence type="ECO:0000313" key="1">
    <source>
        <dbReference type="Proteomes" id="UP000095287"/>
    </source>
</evidence>
<name>A0A1I8AV05_9BILA</name>
<evidence type="ECO:0000313" key="2">
    <source>
        <dbReference type="WBParaSite" id="L893_g9180.t1"/>
    </source>
</evidence>
<sequence length="109" mass="11646">MAVQHAEVIVAHHAFIHLVAGMDVHCQLGVLCVEAQQPREQPVLCHRMGADHADIAAAVPALEAQYVGQQAVEHRLDDGIEATAGGGQGDAAGAAFEQRRTQVFFKQLD</sequence>
<protein>
    <submittedName>
        <fullName evidence="2">Uncharacterized protein</fullName>
    </submittedName>
</protein>
<keyword evidence="1" id="KW-1185">Reference proteome</keyword>
<dbReference type="AlphaFoldDB" id="A0A1I8AV05"/>
<dbReference type="WBParaSite" id="L893_g9180.t1">
    <property type="protein sequence ID" value="L893_g9180.t1"/>
    <property type="gene ID" value="L893_g9180"/>
</dbReference>